<feature type="non-terminal residue" evidence="1">
    <location>
        <position position="1"/>
    </location>
</feature>
<evidence type="ECO:0000313" key="2">
    <source>
        <dbReference type="Proteomes" id="UP000257109"/>
    </source>
</evidence>
<dbReference type="AlphaFoldDB" id="A0A371HQ38"/>
<gene>
    <name evidence="1" type="ORF">CR513_11342</name>
</gene>
<sequence>RDQTQGIKRKIFLTLGCEISGKCKTYEHDLVHKVFGSKKTWMFLQTLDDHAYIGKLRGEENSLLSDMTKNMIKQVVSNNYIMSITYINSKKSVLELKCNI</sequence>
<reference evidence="1" key="1">
    <citation type="submission" date="2018-05" db="EMBL/GenBank/DDBJ databases">
        <title>Draft genome of Mucuna pruriens seed.</title>
        <authorList>
            <person name="Nnadi N.E."/>
            <person name="Vos R."/>
            <person name="Hasami M.H."/>
            <person name="Devisetty U.K."/>
            <person name="Aguiy J.C."/>
        </authorList>
    </citation>
    <scope>NUCLEOTIDE SEQUENCE [LARGE SCALE GENOMIC DNA]</scope>
    <source>
        <strain evidence="1">JCA_2017</strain>
    </source>
</reference>
<keyword evidence="2" id="KW-1185">Reference proteome</keyword>
<organism evidence="1 2">
    <name type="scientific">Mucuna pruriens</name>
    <name type="common">Velvet bean</name>
    <name type="synonym">Dolichos pruriens</name>
    <dbReference type="NCBI Taxonomy" id="157652"/>
    <lineage>
        <taxon>Eukaryota</taxon>
        <taxon>Viridiplantae</taxon>
        <taxon>Streptophyta</taxon>
        <taxon>Embryophyta</taxon>
        <taxon>Tracheophyta</taxon>
        <taxon>Spermatophyta</taxon>
        <taxon>Magnoliopsida</taxon>
        <taxon>eudicotyledons</taxon>
        <taxon>Gunneridae</taxon>
        <taxon>Pentapetalae</taxon>
        <taxon>rosids</taxon>
        <taxon>fabids</taxon>
        <taxon>Fabales</taxon>
        <taxon>Fabaceae</taxon>
        <taxon>Papilionoideae</taxon>
        <taxon>50 kb inversion clade</taxon>
        <taxon>NPAAA clade</taxon>
        <taxon>indigoferoid/millettioid clade</taxon>
        <taxon>Phaseoleae</taxon>
        <taxon>Mucuna</taxon>
    </lineage>
</organism>
<protein>
    <submittedName>
        <fullName evidence="1">Uncharacterized protein</fullName>
    </submittedName>
</protein>
<proteinExistence type="predicted"/>
<evidence type="ECO:0000313" key="1">
    <source>
        <dbReference type="EMBL" id="RDY04887.1"/>
    </source>
</evidence>
<dbReference type="Proteomes" id="UP000257109">
    <property type="component" value="Unassembled WGS sequence"/>
</dbReference>
<comment type="caution">
    <text evidence="1">The sequence shown here is derived from an EMBL/GenBank/DDBJ whole genome shotgun (WGS) entry which is preliminary data.</text>
</comment>
<name>A0A371HQ38_MUCPR</name>
<dbReference type="EMBL" id="QJKJ01001989">
    <property type="protein sequence ID" value="RDY04887.1"/>
    <property type="molecule type" value="Genomic_DNA"/>
</dbReference>
<accession>A0A371HQ38</accession>